<dbReference type="Gene3D" id="3.40.50.2300">
    <property type="match status" value="2"/>
</dbReference>
<dbReference type="RefSeq" id="WP_170093796.1">
    <property type="nucleotide sequence ID" value="NZ_WOYG01000001.1"/>
</dbReference>
<dbReference type="AlphaFoldDB" id="A0A847TVI7"/>
<dbReference type="InterPro" id="IPR028082">
    <property type="entry name" value="Peripla_BP_I"/>
</dbReference>
<reference evidence="3" key="1">
    <citation type="submission" date="2019-12" db="EMBL/GenBank/DDBJ databases">
        <title>Whole-genome sequence of Halomicrobium mukohataei pws1.</title>
        <authorList>
            <person name="Verma D.K."/>
            <person name="Gopal K."/>
            <person name="Prasad E.S."/>
        </authorList>
    </citation>
    <scope>NUCLEOTIDE SEQUENCE</scope>
    <source>
        <strain evidence="3">Pws1</strain>
    </source>
</reference>
<keyword evidence="1" id="KW-0732">Signal</keyword>
<dbReference type="InterPro" id="IPR028081">
    <property type="entry name" value="Leu-bd"/>
</dbReference>
<feature type="domain" description="Leucine-binding protein" evidence="2">
    <location>
        <begin position="49"/>
        <end position="409"/>
    </location>
</feature>
<dbReference type="OrthoDB" id="264684at2157"/>
<evidence type="ECO:0000259" key="2">
    <source>
        <dbReference type="Pfam" id="PF13458"/>
    </source>
</evidence>
<evidence type="ECO:0000313" key="3">
    <source>
        <dbReference type="EMBL" id="NLV10032.1"/>
    </source>
</evidence>
<name>A0A847TVI7_9EURY</name>
<dbReference type="PROSITE" id="PS51318">
    <property type="entry name" value="TAT"/>
    <property type="match status" value="1"/>
</dbReference>
<proteinExistence type="predicted"/>
<dbReference type="Proteomes" id="UP000608662">
    <property type="component" value="Unassembled WGS sequence"/>
</dbReference>
<organism evidence="3 4">
    <name type="scientific">Halomicrobium mukohataei</name>
    <dbReference type="NCBI Taxonomy" id="57705"/>
    <lineage>
        <taxon>Archaea</taxon>
        <taxon>Methanobacteriati</taxon>
        <taxon>Methanobacteriota</taxon>
        <taxon>Stenosarchaea group</taxon>
        <taxon>Halobacteria</taxon>
        <taxon>Halobacteriales</taxon>
        <taxon>Haloarculaceae</taxon>
        <taxon>Halomicrobium</taxon>
    </lineage>
</organism>
<evidence type="ECO:0000256" key="1">
    <source>
        <dbReference type="ARBA" id="ARBA00022729"/>
    </source>
</evidence>
<gene>
    <name evidence="3" type="ORF">GOC74_08825</name>
</gene>
<dbReference type="InterPro" id="IPR051010">
    <property type="entry name" value="BCAA_transport"/>
</dbReference>
<accession>A0A847TVI7</accession>
<evidence type="ECO:0000313" key="4">
    <source>
        <dbReference type="Proteomes" id="UP000608662"/>
    </source>
</evidence>
<sequence length="442" mass="46315">MTADDCDDCGSPVTRRRVLESIGGAGTLALAGCLGSGGSSTATSSDDESVTIALTAPETGHYAPLGEHERDGFELAVKHLNEGGGLVGDSEYSSLSGDGVLGSTVETAVLDTESSPATTESKVRPRLDGDEFAAFFGGVAGSVAETNRDLADEYETPYFVGSSTVNALTGSDCSPHVYRHLFNTTTLARSLVPEIASDVPDEQSIFHVYADAPEGNDLFQSINDVVTDSDLDWRPTGGISVRPGTTNFESAINDDILSDVSLVFLDLFGLDAVNAIQWARAALSDDTTVVVPYLTRSIAESLGDRVAGIYGTVGWHEDLGTPLSGTFGEAYQREYGTGDAETLAASGPAQTAYAQVVLYAHAAERAGSFDAAAIRNELEGLEYAAGAGTQKMRACDHQSVRSVPVVRGRARSDSVDDRFELRGAKRGMEPGCEAPPAASCDL</sequence>
<dbReference type="SUPFAM" id="SSF53822">
    <property type="entry name" value="Periplasmic binding protein-like I"/>
    <property type="match status" value="1"/>
</dbReference>
<protein>
    <submittedName>
        <fullName evidence="3">ABC transporter substrate-binding protein</fullName>
    </submittedName>
</protein>
<dbReference type="PANTHER" id="PTHR30483:SF6">
    <property type="entry name" value="PERIPLASMIC BINDING PROTEIN OF ABC TRANSPORTER FOR NATURAL AMINO ACIDS"/>
    <property type="match status" value="1"/>
</dbReference>
<dbReference type="Pfam" id="PF13458">
    <property type="entry name" value="Peripla_BP_6"/>
    <property type="match status" value="1"/>
</dbReference>
<dbReference type="PANTHER" id="PTHR30483">
    <property type="entry name" value="LEUCINE-SPECIFIC-BINDING PROTEIN"/>
    <property type="match status" value="1"/>
</dbReference>
<dbReference type="InterPro" id="IPR006311">
    <property type="entry name" value="TAT_signal"/>
</dbReference>
<dbReference type="EMBL" id="WOYG01000001">
    <property type="protein sequence ID" value="NLV10032.1"/>
    <property type="molecule type" value="Genomic_DNA"/>
</dbReference>
<comment type="caution">
    <text evidence="3">The sequence shown here is derived from an EMBL/GenBank/DDBJ whole genome shotgun (WGS) entry which is preliminary data.</text>
</comment>